<dbReference type="Pfam" id="PF02775">
    <property type="entry name" value="TPP_enzyme_C"/>
    <property type="match status" value="1"/>
</dbReference>
<dbReference type="Gene3D" id="3.30.70.20">
    <property type="match status" value="1"/>
</dbReference>
<dbReference type="CDD" id="cd02008">
    <property type="entry name" value="TPP_IOR_alpha"/>
    <property type="match status" value="1"/>
</dbReference>
<dbReference type="SUPFAM" id="SSF54862">
    <property type="entry name" value="4Fe-4S ferredoxins"/>
    <property type="match status" value="1"/>
</dbReference>
<comment type="function">
    <text evidence="5">Catalyzes the ferredoxin-dependent oxidative decarboxylation of arylpyruvates.</text>
</comment>
<reference evidence="8" key="1">
    <citation type="submission" date="2021-04" db="EMBL/GenBank/DDBJ databases">
        <title>Proteiniclasticum sedimins sp. nov., an obligate anaerobic bacterium isolated from anaerobic sludge.</title>
        <authorList>
            <person name="Liu J."/>
        </authorList>
    </citation>
    <scope>NUCLEOTIDE SEQUENCE</scope>
    <source>
        <strain evidence="8">BAD-10</strain>
    </source>
</reference>
<keyword evidence="2 5" id="KW-0560">Oxidoreductase</keyword>
<feature type="binding site" evidence="6">
    <location>
        <position position="546"/>
    </location>
    <ligand>
        <name>[4Fe-4S] cluster</name>
        <dbReference type="ChEBI" id="CHEBI:49883"/>
        <label>1</label>
    </ligand>
</feature>
<evidence type="ECO:0000256" key="1">
    <source>
        <dbReference type="ARBA" id="ARBA00022723"/>
    </source>
</evidence>
<dbReference type="GO" id="GO:0046872">
    <property type="term" value="F:metal ion binding"/>
    <property type="evidence" value="ECO:0007669"/>
    <property type="project" value="UniProtKB-UniRule"/>
</dbReference>
<protein>
    <recommendedName>
        <fullName evidence="5">Indolepyruvate oxidoreductase subunit IorA</fullName>
        <shortName evidence="5">IOR</shortName>
        <ecNumber evidence="5">1.2.7.8</ecNumber>
    </recommendedName>
    <alternativeName>
        <fullName evidence="5">Indolepyruvate ferredoxin oxidoreductase subunit alpha</fullName>
    </alternativeName>
</protein>
<dbReference type="Gene3D" id="3.40.50.970">
    <property type="match status" value="2"/>
</dbReference>
<dbReference type="EMBL" id="JAGSCS010000002">
    <property type="protein sequence ID" value="MBR0575221.1"/>
    <property type="molecule type" value="Genomic_DNA"/>
</dbReference>
<keyword evidence="9" id="KW-1185">Reference proteome</keyword>
<feature type="binding site" evidence="6">
    <location>
        <position position="551"/>
    </location>
    <ligand>
        <name>[4Fe-4S] cluster</name>
        <dbReference type="ChEBI" id="CHEBI:49883"/>
        <label>2</label>
    </ligand>
</feature>
<evidence type="ECO:0000256" key="6">
    <source>
        <dbReference type="PIRSR" id="PIRSR006439-50"/>
    </source>
</evidence>
<evidence type="ECO:0000256" key="4">
    <source>
        <dbReference type="ARBA" id="ARBA00023014"/>
    </source>
</evidence>
<comment type="cofactor">
    <cofactor evidence="5 6">
        <name>[4Fe-4S] cluster</name>
        <dbReference type="ChEBI" id="CHEBI:49883"/>
    </cofactor>
    <text evidence="5 6">Binds 2 [4Fe-4S] clusters. In this family the first cluster has a non-standard and varying [4Fe-4S] binding motif CX(2)CX(2)CX(4-5)CP.</text>
</comment>
<feature type="domain" description="4Fe-4S ferredoxin-type" evidence="7">
    <location>
        <begin position="565"/>
        <end position="594"/>
    </location>
</feature>
<feature type="binding site" evidence="6">
    <location>
        <position position="580"/>
    </location>
    <ligand>
        <name>[4Fe-4S] cluster</name>
        <dbReference type="ChEBI" id="CHEBI:49883"/>
        <label>2</label>
    </ligand>
</feature>
<comment type="catalytic activity">
    <reaction evidence="5">
        <text>indole-3-pyruvate + 2 oxidized [2Fe-2S]-[ferredoxin] + CoA = (indol-3-yl)acetyl-CoA + 2 reduced [2Fe-2S]-[ferredoxin] + CO2 + H(+)</text>
        <dbReference type="Rhea" id="RHEA:12645"/>
        <dbReference type="Rhea" id="RHEA-COMP:10000"/>
        <dbReference type="Rhea" id="RHEA-COMP:10001"/>
        <dbReference type="ChEBI" id="CHEBI:15378"/>
        <dbReference type="ChEBI" id="CHEBI:16526"/>
        <dbReference type="ChEBI" id="CHEBI:17640"/>
        <dbReference type="ChEBI" id="CHEBI:33737"/>
        <dbReference type="ChEBI" id="CHEBI:33738"/>
        <dbReference type="ChEBI" id="CHEBI:57271"/>
        <dbReference type="ChEBI" id="CHEBI:57287"/>
        <dbReference type="EC" id="1.2.7.8"/>
    </reaction>
</comment>
<gene>
    <name evidence="8" type="ORF">KCG48_02595</name>
</gene>
<proteinExistence type="predicted"/>
<dbReference type="Pfam" id="PF01855">
    <property type="entry name" value="POR_N"/>
    <property type="match status" value="1"/>
</dbReference>
<dbReference type="InterPro" id="IPR029061">
    <property type="entry name" value="THDP-binding"/>
</dbReference>
<dbReference type="PROSITE" id="PS51379">
    <property type="entry name" value="4FE4S_FER_2"/>
    <property type="match status" value="2"/>
</dbReference>
<dbReference type="PIRSF" id="PIRSF006439">
    <property type="entry name" value="Indolepyruvate_ferr_oxidored"/>
    <property type="match status" value="1"/>
</dbReference>
<keyword evidence="5" id="KW-0249">Electron transport</keyword>
<keyword evidence="4 5" id="KW-0411">Iron-sulfur</keyword>
<dbReference type="Pfam" id="PF00037">
    <property type="entry name" value="Fer4"/>
    <property type="match status" value="1"/>
</dbReference>
<dbReference type="InterPro" id="IPR017900">
    <property type="entry name" value="4Fe4S_Fe_S_CS"/>
</dbReference>
<evidence type="ECO:0000259" key="7">
    <source>
        <dbReference type="PROSITE" id="PS51379"/>
    </source>
</evidence>
<evidence type="ECO:0000256" key="3">
    <source>
        <dbReference type="ARBA" id="ARBA00023004"/>
    </source>
</evidence>
<dbReference type="CDD" id="cd07034">
    <property type="entry name" value="TPP_PYR_PFOR_IOR-alpha_like"/>
    <property type="match status" value="1"/>
</dbReference>
<dbReference type="InterPro" id="IPR002880">
    <property type="entry name" value="Pyrv_Fd/Flavodoxin_OxRdtase_N"/>
</dbReference>
<feature type="domain" description="4Fe-4S ferredoxin-type" evidence="7">
    <location>
        <begin position="531"/>
        <end position="561"/>
    </location>
</feature>
<keyword evidence="3 5" id="KW-0408">Iron</keyword>
<feature type="binding site" evidence="6">
    <location>
        <position position="543"/>
    </location>
    <ligand>
        <name>[4Fe-4S] cluster</name>
        <dbReference type="ChEBI" id="CHEBI:49883"/>
        <label>1</label>
    </ligand>
</feature>
<dbReference type="GO" id="GO:0030976">
    <property type="term" value="F:thiamine pyrophosphate binding"/>
    <property type="evidence" value="ECO:0007669"/>
    <property type="project" value="InterPro"/>
</dbReference>
<dbReference type="PANTHER" id="PTHR43710">
    <property type="entry name" value="2-HYDROXYACYL-COA LYASE"/>
    <property type="match status" value="1"/>
</dbReference>
<dbReference type="SUPFAM" id="SSF52518">
    <property type="entry name" value="Thiamin diphosphate-binding fold (THDP-binding)"/>
    <property type="match status" value="2"/>
</dbReference>
<name>A0A941CM63_9CLOT</name>
<dbReference type="PANTHER" id="PTHR43710:SF5">
    <property type="entry name" value="INDOLEPYRUVATE FERREDOXIN OXIDOREDUCTASE ALPHA SUBUNIT"/>
    <property type="match status" value="1"/>
</dbReference>
<feature type="binding site" evidence="6">
    <location>
        <position position="574"/>
    </location>
    <ligand>
        <name>[4Fe-4S] cluster</name>
        <dbReference type="ChEBI" id="CHEBI:49883"/>
        <label>2</label>
    </ligand>
</feature>
<dbReference type="FunFam" id="3.40.50.970:FF:000039">
    <property type="entry name" value="Indolepyruvate oxidoreductase subunit IorA"/>
    <property type="match status" value="1"/>
</dbReference>
<dbReference type="RefSeq" id="WP_211799735.1">
    <property type="nucleotide sequence ID" value="NZ_JAGSCS010000002.1"/>
</dbReference>
<feature type="binding site" evidence="6">
    <location>
        <position position="584"/>
    </location>
    <ligand>
        <name>[4Fe-4S] cluster</name>
        <dbReference type="ChEBI" id="CHEBI:49883"/>
        <label>1</label>
    </ligand>
</feature>
<dbReference type="AlphaFoldDB" id="A0A941CM63"/>
<dbReference type="InterPro" id="IPR017721">
    <property type="entry name" value="IorA"/>
</dbReference>
<dbReference type="PROSITE" id="PS00198">
    <property type="entry name" value="4FE4S_FER_1"/>
    <property type="match status" value="1"/>
</dbReference>
<evidence type="ECO:0000313" key="9">
    <source>
        <dbReference type="Proteomes" id="UP000675379"/>
    </source>
</evidence>
<dbReference type="Proteomes" id="UP000675379">
    <property type="component" value="Unassembled WGS sequence"/>
</dbReference>
<accession>A0A941CM63</accession>
<keyword evidence="5" id="KW-0813">Transport</keyword>
<organism evidence="8 9">
    <name type="scientific">Proteiniclasticum sediminis</name>
    <dbReference type="NCBI Taxonomy" id="2804028"/>
    <lineage>
        <taxon>Bacteria</taxon>
        <taxon>Bacillati</taxon>
        <taxon>Bacillota</taxon>
        <taxon>Clostridia</taxon>
        <taxon>Eubacteriales</taxon>
        <taxon>Clostridiaceae</taxon>
        <taxon>Proteiniclasticum</taxon>
    </lineage>
</organism>
<comment type="caution">
    <text evidence="8">The sequence shown here is derived from an EMBL/GenBank/DDBJ whole genome shotgun (WGS) entry which is preliminary data.</text>
</comment>
<dbReference type="InterPro" id="IPR017896">
    <property type="entry name" value="4Fe4S_Fe-S-bd"/>
</dbReference>
<feature type="binding site" evidence="6">
    <location>
        <position position="577"/>
    </location>
    <ligand>
        <name>[4Fe-4S] cluster</name>
        <dbReference type="ChEBI" id="CHEBI:49883"/>
        <label>2</label>
    </ligand>
</feature>
<dbReference type="GO" id="GO:0051539">
    <property type="term" value="F:4 iron, 4 sulfur cluster binding"/>
    <property type="evidence" value="ECO:0007669"/>
    <property type="project" value="UniProtKB-UniRule"/>
</dbReference>
<evidence type="ECO:0000256" key="5">
    <source>
        <dbReference type="PIRNR" id="PIRNR006439"/>
    </source>
</evidence>
<dbReference type="EC" id="1.2.7.8" evidence="5"/>
<dbReference type="GO" id="GO:0043805">
    <property type="term" value="F:indolepyruvate ferredoxin oxidoreductase activity"/>
    <property type="evidence" value="ECO:0007669"/>
    <property type="project" value="UniProtKB-UniRule"/>
</dbReference>
<sequence>MENTKTVLTGNQAVARGFYEAGGLLASSYPGSPTVELLESVKEYPEIYAEFSVNEKVALETAIGASFYGARAMVSMKHVGVNVAMDPLMTFTQTPMNGGFLLVTGDDPGMASSQNEQDNRILGKFAHMGILYPGSSEEAKEYTRLAFDLSEAFETPMMLDITSRICHGRGIVVEKAREEHRPKGFTPDNTKYTMLPPYTHARQHAMKKRIQDLEEYAYDAPMNLLKEVPGARVLLVATGLAYHNLQELSLPYSIYRPGLVYPLSKRRMMELKESYDRILVVEEMQPFLENELKLMGVDCEGKEWFSFTGELHTEVIAKGLREAGLLTSPDLPEMEREPVVSRPPMFCAGCPHRPVFDILKKMKVTVMGDIGCYSMAVLPAFEAAHTMISMGATLGITKGMMKAMRLSGDEKPLVSVIGDGTFFHSGMTGFANLLHQTDPRDNMTFIILENGTTAMTGGQSNGSSGKYDVHDDMHMDIKALLNTMGIDNVQYADQFDYNRFRDILKEEVAKPGISVIIATRPCALKFKIKEPNFYVDPKICIGCRTCVKTNCPPIRMKQYPGIDKLKSSIDPDMCVGCSVCAQVCPVNAIKRTQRGGE</sequence>
<evidence type="ECO:0000256" key="2">
    <source>
        <dbReference type="ARBA" id="ARBA00023002"/>
    </source>
</evidence>
<dbReference type="InterPro" id="IPR045025">
    <property type="entry name" value="HACL1-like"/>
</dbReference>
<evidence type="ECO:0000313" key="8">
    <source>
        <dbReference type="EMBL" id="MBR0575221.1"/>
    </source>
</evidence>
<keyword evidence="1 5" id="KW-0479">Metal-binding</keyword>
<keyword evidence="5 6" id="KW-0004">4Fe-4S</keyword>
<dbReference type="InterPro" id="IPR011766">
    <property type="entry name" value="TPP_enzyme_TPP-bd"/>
</dbReference>
<feature type="binding site" evidence="6">
    <location>
        <position position="540"/>
    </location>
    <ligand>
        <name>[4Fe-4S] cluster</name>
        <dbReference type="ChEBI" id="CHEBI:49883"/>
        <label>1</label>
    </ligand>
</feature>